<dbReference type="EMBL" id="QSKF01000019">
    <property type="protein sequence ID" value="RHE36762.1"/>
    <property type="molecule type" value="Genomic_DNA"/>
</dbReference>
<dbReference type="RefSeq" id="WP_118049689.1">
    <property type="nucleotide sequence ID" value="NZ_CABJFK010000019.1"/>
</dbReference>
<comment type="caution">
    <text evidence="1">The sequence shown here is derived from an EMBL/GenBank/DDBJ whole genome shotgun (WGS) entry which is preliminary data.</text>
</comment>
<dbReference type="Proteomes" id="UP000283745">
    <property type="component" value="Unassembled WGS sequence"/>
</dbReference>
<sequence length="77" mass="8693">MRSLSKIEILLLTMMAFICLTACGKKGAFKGNIAADDTYYDMTFYWLNTAYIYDMEPSSFAVNIKKTGNYDSSAIYS</sequence>
<organism evidence="1 2">
    <name type="scientific">Blautia obeum</name>
    <dbReference type="NCBI Taxonomy" id="40520"/>
    <lineage>
        <taxon>Bacteria</taxon>
        <taxon>Bacillati</taxon>
        <taxon>Bacillota</taxon>
        <taxon>Clostridia</taxon>
        <taxon>Lachnospirales</taxon>
        <taxon>Lachnospiraceae</taxon>
        <taxon>Blautia</taxon>
    </lineage>
</organism>
<proteinExistence type="predicted"/>
<dbReference type="AlphaFoldDB" id="A0A414J0E6"/>
<name>A0A414J0E6_9FIRM</name>
<reference evidence="1 2" key="1">
    <citation type="submission" date="2018-08" db="EMBL/GenBank/DDBJ databases">
        <title>A genome reference for cultivated species of the human gut microbiota.</title>
        <authorList>
            <person name="Zou Y."/>
            <person name="Xue W."/>
            <person name="Luo G."/>
        </authorList>
    </citation>
    <scope>NUCLEOTIDE SEQUENCE [LARGE SCALE GENOMIC DNA]</scope>
    <source>
        <strain evidence="1 2">AM28-23</strain>
    </source>
</reference>
<accession>A0A414J0E6</accession>
<evidence type="ECO:0000313" key="2">
    <source>
        <dbReference type="Proteomes" id="UP000283745"/>
    </source>
</evidence>
<protein>
    <submittedName>
        <fullName evidence="1">Uncharacterized protein</fullName>
    </submittedName>
</protein>
<gene>
    <name evidence="1" type="ORF">DW740_16480</name>
</gene>
<evidence type="ECO:0000313" key="1">
    <source>
        <dbReference type="EMBL" id="RHE36762.1"/>
    </source>
</evidence>